<accession>A0ABY9DJ93</accession>
<proteinExistence type="predicted"/>
<dbReference type="EMBL" id="CP126663">
    <property type="protein sequence ID" value="WKA07071.1"/>
    <property type="molecule type" value="Genomic_DNA"/>
</dbReference>
<organism evidence="1 2">
    <name type="scientific">Vitis vinifera</name>
    <name type="common">Grape</name>
    <dbReference type="NCBI Taxonomy" id="29760"/>
    <lineage>
        <taxon>Eukaryota</taxon>
        <taxon>Viridiplantae</taxon>
        <taxon>Streptophyta</taxon>
        <taxon>Embryophyta</taxon>
        <taxon>Tracheophyta</taxon>
        <taxon>Spermatophyta</taxon>
        <taxon>Magnoliopsida</taxon>
        <taxon>eudicotyledons</taxon>
        <taxon>Gunneridae</taxon>
        <taxon>Pentapetalae</taxon>
        <taxon>rosids</taxon>
        <taxon>Vitales</taxon>
        <taxon>Vitaceae</taxon>
        <taxon>Viteae</taxon>
        <taxon>Vitis</taxon>
    </lineage>
</organism>
<reference evidence="1 2" key="1">
    <citation type="journal article" date="2023" name="Hortic Res">
        <title>The complete reference genome for grapevine (Vitis vinifera L.) genetics and breeding.</title>
        <authorList>
            <person name="Shi X."/>
            <person name="Cao S."/>
            <person name="Wang X."/>
            <person name="Huang S."/>
            <person name="Wang Y."/>
            <person name="Liu Z."/>
            <person name="Liu W."/>
            <person name="Leng X."/>
            <person name="Peng Y."/>
            <person name="Wang N."/>
            <person name="Wang Y."/>
            <person name="Ma Z."/>
            <person name="Xu X."/>
            <person name="Zhang F."/>
            <person name="Xue H."/>
            <person name="Zhong H."/>
            <person name="Wang Y."/>
            <person name="Zhang K."/>
            <person name="Velt A."/>
            <person name="Avia K."/>
            <person name="Holtgrawe D."/>
            <person name="Grimplet J."/>
            <person name="Matus J.T."/>
            <person name="Ware D."/>
            <person name="Wu X."/>
            <person name="Wang H."/>
            <person name="Liu C."/>
            <person name="Fang Y."/>
            <person name="Rustenholz C."/>
            <person name="Cheng Z."/>
            <person name="Xiao H."/>
            <person name="Zhou Y."/>
        </authorList>
    </citation>
    <scope>NUCLEOTIDE SEQUENCE [LARGE SCALE GENOMIC DNA]</scope>
    <source>
        <strain evidence="2">cv. Pinot noir / PN40024</strain>
        <tissue evidence="1">Leaf</tissue>
    </source>
</reference>
<evidence type="ECO:0000313" key="2">
    <source>
        <dbReference type="Proteomes" id="UP001227230"/>
    </source>
</evidence>
<name>A0ABY9DJ93_VITVI</name>
<keyword evidence="2" id="KW-1185">Reference proteome</keyword>
<evidence type="ECO:0000313" key="1">
    <source>
        <dbReference type="EMBL" id="WKA07071.1"/>
    </source>
</evidence>
<gene>
    <name evidence="1" type="ORF">VitviT2T_024938</name>
</gene>
<sequence length="160" mass="18282">MSGSLLSAIYERCSVVSFSKCSFRALRSWRLPERTSVLSIDRQEDGLILLINLNHAVSWRAVFAAGDKQVCPQSRDHRKVRNQPPPCLCCMREDLTPLMPGNSQGLDGHPRDLKHHQNHLVSCDDRRVAFLCKVNCSSPYILFLWSPDLCICFYLHRLVT</sequence>
<protein>
    <submittedName>
        <fullName evidence="1">Uncharacterized protein</fullName>
    </submittedName>
</protein>
<dbReference type="Proteomes" id="UP001227230">
    <property type="component" value="Chromosome 16"/>
</dbReference>